<comment type="caution">
    <text evidence="2">The sequence shown here is derived from an EMBL/GenBank/DDBJ whole genome shotgun (WGS) entry which is preliminary data.</text>
</comment>
<evidence type="ECO:0000313" key="2">
    <source>
        <dbReference type="EMBL" id="PRQ58045.1"/>
    </source>
</evidence>
<name>A0A2P6SH86_ROSCH</name>
<evidence type="ECO:0000313" key="3">
    <source>
        <dbReference type="Proteomes" id="UP000238479"/>
    </source>
</evidence>
<organism evidence="2 3">
    <name type="scientific">Rosa chinensis</name>
    <name type="common">China rose</name>
    <dbReference type="NCBI Taxonomy" id="74649"/>
    <lineage>
        <taxon>Eukaryota</taxon>
        <taxon>Viridiplantae</taxon>
        <taxon>Streptophyta</taxon>
        <taxon>Embryophyta</taxon>
        <taxon>Tracheophyta</taxon>
        <taxon>Spermatophyta</taxon>
        <taxon>Magnoliopsida</taxon>
        <taxon>eudicotyledons</taxon>
        <taxon>Gunneridae</taxon>
        <taxon>Pentapetalae</taxon>
        <taxon>rosids</taxon>
        <taxon>fabids</taxon>
        <taxon>Rosales</taxon>
        <taxon>Rosaceae</taxon>
        <taxon>Rosoideae</taxon>
        <taxon>Rosoideae incertae sedis</taxon>
        <taxon>Rosa</taxon>
    </lineage>
</organism>
<gene>
    <name evidence="2" type="ORF">RchiOBHm_Chr1g0354931</name>
</gene>
<feature type="compositionally biased region" description="Basic and acidic residues" evidence="1">
    <location>
        <begin position="41"/>
        <end position="54"/>
    </location>
</feature>
<proteinExistence type="predicted"/>
<dbReference type="AlphaFoldDB" id="A0A2P6SH86"/>
<feature type="region of interest" description="Disordered" evidence="1">
    <location>
        <begin position="1"/>
        <end position="74"/>
    </location>
</feature>
<feature type="compositionally biased region" description="Polar residues" evidence="1">
    <location>
        <begin position="1"/>
        <end position="18"/>
    </location>
</feature>
<protein>
    <submittedName>
        <fullName evidence="2">Uncharacterized protein</fullName>
    </submittedName>
</protein>
<dbReference type="Proteomes" id="UP000238479">
    <property type="component" value="Chromosome 1"/>
</dbReference>
<dbReference type="EMBL" id="PDCK01000039">
    <property type="protein sequence ID" value="PRQ58045.1"/>
    <property type="molecule type" value="Genomic_DNA"/>
</dbReference>
<keyword evidence="3" id="KW-1185">Reference proteome</keyword>
<reference evidence="2 3" key="1">
    <citation type="journal article" date="2018" name="Nat. Genet.">
        <title>The Rosa genome provides new insights in the design of modern roses.</title>
        <authorList>
            <person name="Bendahmane M."/>
        </authorList>
    </citation>
    <scope>NUCLEOTIDE SEQUENCE [LARGE SCALE GENOMIC DNA]</scope>
    <source>
        <strain evidence="3">cv. Old Blush</strain>
    </source>
</reference>
<dbReference type="STRING" id="74649.A0A2P6SH86"/>
<sequence length="129" mass="14663">MLGSHTTMSNSGSHTRPSQVHRDESGATQTVDASRTGTTQMDHRERARASHQEWRQSMSSTQHEAYLARRRAHARGKRLAVENVSDHGQEAGPSNRNRLAPGTFVFLNYATVKSFYFYFFPLNTCKLHR</sequence>
<feature type="compositionally biased region" description="Polar residues" evidence="1">
    <location>
        <begin position="26"/>
        <end position="40"/>
    </location>
</feature>
<accession>A0A2P6SH86</accession>
<dbReference type="Gramene" id="PRQ58045">
    <property type="protein sequence ID" value="PRQ58045"/>
    <property type="gene ID" value="RchiOBHm_Chr1g0354931"/>
</dbReference>
<evidence type="ECO:0000256" key="1">
    <source>
        <dbReference type="SAM" id="MobiDB-lite"/>
    </source>
</evidence>